<feature type="region of interest" description="Disordered" evidence="5">
    <location>
        <begin position="211"/>
        <end position="239"/>
    </location>
</feature>
<feature type="region of interest" description="Disordered" evidence="5">
    <location>
        <begin position="834"/>
        <end position="856"/>
    </location>
</feature>
<dbReference type="GO" id="GO:0008017">
    <property type="term" value="F:microtubule binding"/>
    <property type="evidence" value="ECO:0007669"/>
    <property type="project" value="InterPro"/>
</dbReference>
<feature type="compositionally biased region" description="Low complexity" evidence="5">
    <location>
        <begin position="427"/>
        <end position="444"/>
    </location>
</feature>
<evidence type="ECO:0000259" key="7">
    <source>
        <dbReference type="Pfam" id="PF19047"/>
    </source>
</evidence>
<dbReference type="Pfam" id="PF05622">
    <property type="entry name" value="HOOK"/>
    <property type="match status" value="1"/>
</dbReference>
<feature type="compositionally biased region" description="Acidic residues" evidence="5">
    <location>
        <begin position="467"/>
        <end position="482"/>
    </location>
</feature>
<dbReference type="GO" id="GO:0005815">
    <property type="term" value="C:microtubule organizing center"/>
    <property type="evidence" value="ECO:0007669"/>
    <property type="project" value="TreeGrafter"/>
</dbReference>
<keyword evidence="9" id="KW-1185">Reference proteome</keyword>
<dbReference type="InterPro" id="IPR008636">
    <property type="entry name" value="Hook_C"/>
</dbReference>
<proteinExistence type="predicted"/>
<evidence type="ECO:0000259" key="6">
    <source>
        <dbReference type="Pfam" id="PF05622"/>
    </source>
</evidence>
<organism evidence="8 9">
    <name type="scientific">Hypholoma sublateritium (strain FD-334 SS-4)</name>
    <dbReference type="NCBI Taxonomy" id="945553"/>
    <lineage>
        <taxon>Eukaryota</taxon>
        <taxon>Fungi</taxon>
        <taxon>Dikarya</taxon>
        <taxon>Basidiomycota</taxon>
        <taxon>Agaricomycotina</taxon>
        <taxon>Agaricomycetes</taxon>
        <taxon>Agaricomycetidae</taxon>
        <taxon>Agaricales</taxon>
        <taxon>Agaricineae</taxon>
        <taxon>Strophariaceae</taxon>
        <taxon>Hypholoma</taxon>
    </lineage>
</organism>
<dbReference type="InterPro" id="IPR043936">
    <property type="entry name" value="HOOK_N"/>
</dbReference>
<keyword evidence="3 4" id="KW-0175">Coiled coil</keyword>
<dbReference type="EMBL" id="KN817524">
    <property type="protein sequence ID" value="KJA27308.1"/>
    <property type="molecule type" value="Genomic_DNA"/>
</dbReference>
<dbReference type="CDD" id="cd22211">
    <property type="entry name" value="HkD_SF"/>
    <property type="match status" value="1"/>
</dbReference>
<dbReference type="OMA" id="DAKYRKC"/>
<evidence type="ECO:0000256" key="5">
    <source>
        <dbReference type="SAM" id="MobiDB-lite"/>
    </source>
</evidence>
<gene>
    <name evidence="8" type="ORF">HYPSUDRAFT_35154</name>
</gene>
<evidence type="ECO:0008006" key="10">
    <source>
        <dbReference type="Google" id="ProtNLM"/>
    </source>
</evidence>
<dbReference type="PANTHER" id="PTHR18947">
    <property type="entry name" value="HOOK PROTEINS"/>
    <property type="match status" value="1"/>
</dbReference>
<evidence type="ECO:0000313" key="9">
    <source>
        <dbReference type="Proteomes" id="UP000054270"/>
    </source>
</evidence>
<evidence type="ECO:0000256" key="2">
    <source>
        <dbReference type="ARBA" id="ARBA00022490"/>
    </source>
</evidence>
<dbReference type="STRING" id="945553.A0A0D2MTF5"/>
<dbReference type="InterPro" id="IPR036872">
    <property type="entry name" value="CH_dom_sf"/>
</dbReference>
<keyword evidence="2" id="KW-0963">Cytoplasm</keyword>
<feature type="region of interest" description="Disordered" evidence="5">
    <location>
        <begin position="427"/>
        <end position="493"/>
    </location>
</feature>
<evidence type="ECO:0000256" key="1">
    <source>
        <dbReference type="ARBA" id="ARBA00004496"/>
    </source>
</evidence>
<feature type="coiled-coil region" evidence="4">
    <location>
        <begin position="499"/>
        <end position="668"/>
    </location>
</feature>
<dbReference type="SUPFAM" id="SSF116907">
    <property type="entry name" value="Hook domain"/>
    <property type="match status" value="1"/>
</dbReference>
<dbReference type="PANTHER" id="PTHR18947:SF28">
    <property type="entry name" value="GIRDIN, ISOFORM A"/>
    <property type="match status" value="1"/>
</dbReference>
<dbReference type="Gene3D" id="1.10.418.10">
    <property type="entry name" value="Calponin-like domain"/>
    <property type="match status" value="1"/>
</dbReference>
<evidence type="ECO:0000256" key="4">
    <source>
        <dbReference type="SAM" id="Coils"/>
    </source>
</evidence>
<dbReference type="Pfam" id="PF19047">
    <property type="entry name" value="HOOK_N"/>
    <property type="match status" value="1"/>
</dbReference>
<dbReference type="OrthoDB" id="49395at2759"/>
<feature type="compositionally biased region" description="Basic and acidic residues" evidence="5">
    <location>
        <begin position="211"/>
        <end position="221"/>
    </location>
</feature>
<dbReference type="Proteomes" id="UP000054270">
    <property type="component" value="Unassembled WGS sequence"/>
</dbReference>
<accession>A0A0D2MTF5</accession>
<reference evidence="9" key="1">
    <citation type="submission" date="2014-04" db="EMBL/GenBank/DDBJ databases">
        <title>Evolutionary Origins and Diversification of the Mycorrhizal Mutualists.</title>
        <authorList>
            <consortium name="DOE Joint Genome Institute"/>
            <consortium name="Mycorrhizal Genomics Consortium"/>
            <person name="Kohler A."/>
            <person name="Kuo A."/>
            <person name="Nagy L.G."/>
            <person name="Floudas D."/>
            <person name="Copeland A."/>
            <person name="Barry K.W."/>
            <person name="Cichocki N."/>
            <person name="Veneault-Fourrey C."/>
            <person name="LaButti K."/>
            <person name="Lindquist E.A."/>
            <person name="Lipzen A."/>
            <person name="Lundell T."/>
            <person name="Morin E."/>
            <person name="Murat C."/>
            <person name="Riley R."/>
            <person name="Ohm R."/>
            <person name="Sun H."/>
            <person name="Tunlid A."/>
            <person name="Henrissat B."/>
            <person name="Grigoriev I.V."/>
            <person name="Hibbett D.S."/>
            <person name="Martin F."/>
        </authorList>
    </citation>
    <scope>NUCLEOTIDE SEQUENCE [LARGE SCALE GENOMIC DNA]</scope>
    <source>
        <strain evidence="9">FD-334 SS-4</strain>
    </source>
</reference>
<protein>
    <recommendedName>
        <fullName evidence="10">HOOK N-terminal domain-containing protein</fullName>
    </recommendedName>
</protein>
<dbReference type="AlphaFoldDB" id="A0A0D2MTF5"/>
<evidence type="ECO:0000313" key="8">
    <source>
        <dbReference type="EMBL" id="KJA27308.1"/>
    </source>
</evidence>
<dbReference type="GO" id="GO:0030705">
    <property type="term" value="P:cytoskeleton-dependent intracellular transport"/>
    <property type="evidence" value="ECO:0007669"/>
    <property type="project" value="InterPro"/>
</dbReference>
<name>A0A0D2MTF5_HYPSF</name>
<comment type="subcellular location">
    <subcellularLocation>
        <location evidence="1">Cytoplasm</location>
    </subcellularLocation>
</comment>
<dbReference type="GO" id="GO:0005737">
    <property type="term" value="C:cytoplasm"/>
    <property type="evidence" value="ECO:0007669"/>
    <property type="project" value="UniProtKB-SubCell"/>
</dbReference>
<feature type="domain" description="HOOK N-terminal" evidence="7">
    <location>
        <begin position="11"/>
        <end position="150"/>
    </location>
</feature>
<feature type="domain" description="Hook C-terminal" evidence="6">
    <location>
        <begin position="193"/>
        <end position="409"/>
    </location>
</feature>
<evidence type="ECO:0000256" key="3">
    <source>
        <dbReference type="ARBA" id="ARBA00023054"/>
    </source>
</evidence>
<sequence>MSDSQQRREIDAFFNFFATFDLARPVTTIADLADGSALFDVLSIVDADYFRQPTRPSAQPSENWVLRFSSLKRLYRLMTQYFADVLQKPTSSLDVPNLQAIAKDHNLQAILTLCRLTIVIGVQCEKNKEFIDKIQGLSEVDQHCLMKAIEQVMTKIAIAPAVQDSIEASMTEDDHYYRIQSERSQIFSEKETLEKVYTALLEEHRALQTAHDDVVSEKEEAQAQARQLRREADTRRNDKSDVMMRAEMDRLRTELQKSEDNLAMAESELDKHTKIITEFTRKVDELQIKADEAVKLKDQVDEYRHAADKLQKTENVMEKYKKKLQEGADLRQHVKALEKQNADLVDKNAALEDEYRKVAAFKPLMESYKTQILDLESKHSSKSQEIDTLNFELEQSRTKLRITLAERAKDAEALELYQERVRELELTSTGRTGRSRITSSSGLTPNGGLLSPGLDQNRPGTLSAELAAEDEEPHSSDADGDDDHGLGGELDDAITGTTMTDLKLQIRRLQRELEAVKKNEADASRLLVLENLLEDANRMKARYEADYLAAHREKLVLQRDLEEIRSGKSLGDGAEAAIALRQRLNETVDQFEALRKANAELEVKCDTLNRELTIAKSDLTLVNKDQLEILASLRDSVNEDKLDLEADVERLKKQNKELSEKNHMQLEQVNGLLLEKVNLQSEGIGQREKMLQRERDFGDLRATLSGKDLPEDIKQRLLAMHEENLNLKESYKSTTEKLAKAKQFIKSQDKLFKDQHAAAVATVSKGTFEEAETSFRSQIKVLEEDLTRQKRLMQESQKRYRLEEACVLSMKIHDEGMQTIRKHLLNPPRVEKTSFLSQERNRSSHAIQSSTGGRGF</sequence>
<feature type="compositionally biased region" description="Basic and acidic residues" evidence="5">
    <location>
        <begin position="228"/>
        <end position="239"/>
    </location>
</feature>
<dbReference type="GO" id="GO:0031122">
    <property type="term" value="P:cytoplasmic microtubule organization"/>
    <property type="evidence" value="ECO:0007669"/>
    <property type="project" value="InterPro"/>
</dbReference>
<dbReference type="GO" id="GO:0051959">
    <property type="term" value="F:dynein light intermediate chain binding"/>
    <property type="evidence" value="ECO:0007669"/>
    <property type="project" value="TreeGrafter"/>
</dbReference>